<accession>A0A3M7MDP7</accession>
<proteinExistence type="predicted"/>
<gene>
    <name evidence="1" type="ORF">GMOD_00007488</name>
</gene>
<protein>
    <submittedName>
        <fullName evidence="1">Uncharacterized protein</fullName>
    </submittedName>
</protein>
<keyword evidence="2" id="KW-1185">Reference proteome</keyword>
<reference evidence="1 2" key="1">
    <citation type="journal article" date="2014" name="PLoS ONE">
        <title>De novo Genome Assembly of the Fungal Plant Pathogen Pyrenophora semeniperda.</title>
        <authorList>
            <person name="Soliai M.M."/>
            <person name="Meyer S.E."/>
            <person name="Udall J.A."/>
            <person name="Elzinga D.E."/>
            <person name="Hermansen R.A."/>
            <person name="Bodily P.M."/>
            <person name="Hart A.A."/>
            <person name="Coleman C.E."/>
        </authorList>
    </citation>
    <scope>NUCLEOTIDE SEQUENCE [LARGE SCALE GENOMIC DNA]</scope>
    <source>
        <strain evidence="1 2">CCB06</strain>
        <tissue evidence="1">Mycelium</tissue>
    </source>
</reference>
<evidence type="ECO:0000313" key="1">
    <source>
        <dbReference type="EMBL" id="RMZ72494.1"/>
    </source>
</evidence>
<name>A0A3M7MDP7_9PLEO</name>
<sequence length="113" mass="13226">MVELLTIKTNAQQSPRPLVAHLQRREAASSNNDIVLYCSLILPILPFFQTRINHGHRKTRSKAPHLYPLTEYILHITKYMLLLQHSEDDDLVATRRCVCIDIRVQQWSRYESS</sequence>
<dbReference type="Proteomes" id="UP000265663">
    <property type="component" value="Unassembled WGS sequence"/>
</dbReference>
<dbReference type="AlphaFoldDB" id="A0A3M7MDP7"/>
<dbReference type="EMBL" id="KE747833">
    <property type="protein sequence ID" value="RMZ72494.1"/>
    <property type="molecule type" value="Genomic_DNA"/>
</dbReference>
<organism evidence="1 2">
    <name type="scientific">Pyrenophora seminiperda CCB06</name>
    <dbReference type="NCBI Taxonomy" id="1302712"/>
    <lineage>
        <taxon>Eukaryota</taxon>
        <taxon>Fungi</taxon>
        <taxon>Dikarya</taxon>
        <taxon>Ascomycota</taxon>
        <taxon>Pezizomycotina</taxon>
        <taxon>Dothideomycetes</taxon>
        <taxon>Pleosporomycetidae</taxon>
        <taxon>Pleosporales</taxon>
        <taxon>Pleosporineae</taxon>
        <taxon>Pleosporaceae</taxon>
        <taxon>Pyrenophora</taxon>
    </lineage>
</organism>
<evidence type="ECO:0000313" key="2">
    <source>
        <dbReference type="Proteomes" id="UP000265663"/>
    </source>
</evidence>